<sequence>MLWSPLDEKFQQSATQGPALDPPSYHANTITAAYYHHSAALPRELLQPLVYNALSRVIVQIPSMVTILPHAVQIIQLRDGRDEEVDVLVEEQRNMRFPELYEKVPCWRLVIAYTSGRSTVSDMVACFVVGEPASDQLCGMDFHRSFSAALLLVNKAKLSKQPSEYPSAKHSKRYSTSRQEKQTNHTQRHSQFKSVTLGTTDTARLLVDCFANKTNITCAMQAVLAASLFSNLSSEFTTLRSAGRISPSGTIEHTIAIPCSEYITTHNRAQGWHMTSIWNEAQRIHTAYNAEPSGKVRSNSLMGFLHRERGYTLCDTKDISETSGVSVGVSSMGSFQNSRSSQSEKQQEWQTGRMMSSSDSNEINAALSVTLVVGGDGCLTIGFSWLDGDIEDFWLDKVVVNMRRLIGELLNTNGATKTETVPWGGSVSRLVCMVRDLMLE</sequence>
<dbReference type="GeneID" id="27676106"/>
<feature type="region of interest" description="Disordered" evidence="1">
    <location>
        <begin position="330"/>
        <end position="355"/>
    </location>
</feature>
<evidence type="ECO:0008006" key="4">
    <source>
        <dbReference type="Google" id="ProtNLM"/>
    </source>
</evidence>
<evidence type="ECO:0000256" key="1">
    <source>
        <dbReference type="SAM" id="MobiDB-lite"/>
    </source>
</evidence>
<name>A0A0A2IY40_PENEN</name>
<dbReference type="STRING" id="27334.A0A0A2IY40"/>
<dbReference type="PANTHER" id="PTHR28037:SF1">
    <property type="entry name" value="ALCOHOL O-ACETYLTRANSFERASE 1-RELATED"/>
    <property type="match status" value="1"/>
</dbReference>
<gene>
    <name evidence="2" type="ORF">PEX2_034120</name>
</gene>
<dbReference type="AlphaFoldDB" id="A0A0A2IY40"/>
<dbReference type="EMBL" id="JQFZ01000076">
    <property type="protein sequence ID" value="KGO60234.1"/>
    <property type="molecule type" value="Genomic_DNA"/>
</dbReference>
<feature type="region of interest" description="Disordered" evidence="1">
    <location>
        <begin position="162"/>
        <end position="192"/>
    </location>
</feature>
<reference evidence="2 3" key="1">
    <citation type="journal article" date="2015" name="Mol. Plant Microbe Interact.">
        <title>Genome, transcriptome, and functional analyses of Penicillium expansum provide new insights into secondary metabolism and pathogenicity.</title>
        <authorList>
            <person name="Ballester A.R."/>
            <person name="Marcet-Houben M."/>
            <person name="Levin E."/>
            <person name="Sela N."/>
            <person name="Selma-Lazaro C."/>
            <person name="Carmona L."/>
            <person name="Wisniewski M."/>
            <person name="Droby S."/>
            <person name="Gonzalez-Candelas L."/>
            <person name="Gabaldon T."/>
        </authorList>
    </citation>
    <scope>NUCLEOTIDE SEQUENCE [LARGE SCALE GENOMIC DNA]</scope>
    <source>
        <strain evidence="2 3">MD-8</strain>
    </source>
</reference>
<dbReference type="RefSeq" id="XP_016601300.1">
    <property type="nucleotide sequence ID" value="XM_016740687.1"/>
</dbReference>
<keyword evidence="3" id="KW-1185">Reference proteome</keyword>
<dbReference type="PhylomeDB" id="A0A0A2IY40"/>
<accession>A0A0A2IY40</accession>
<evidence type="ECO:0000313" key="3">
    <source>
        <dbReference type="Proteomes" id="UP000030143"/>
    </source>
</evidence>
<dbReference type="OrthoDB" id="2150604at2759"/>
<dbReference type="HOGENOM" id="CLU_622721_0_0_1"/>
<proteinExistence type="predicted"/>
<comment type="caution">
    <text evidence="2">The sequence shown here is derived from an EMBL/GenBank/DDBJ whole genome shotgun (WGS) entry which is preliminary data.</text>
</comment>
<protein>
    <recommendedName>
        <fullName evidence="4">Alcohol acetyltransferase</fullName>
    </recommendedName>
</protein>
<organism evidence="2 3">
    <name type="scientific">Penicillium expansum</name>
    <name type="common">Blue mold rot fungus</name>
    <dbReference type="NCBI Taxonomy" id="27334"/>
    <lineage>
        <taxon>Eukaryota</taxon>
        <taxon>Fungi</taxon>
        <taxon>Dikarya</taxon>
        <taxon>Ascomycota</taxon>
        <taxon>Pezizomycotina</taxon>
        <taxon>Eurotiomycetes</taxon>
        <taxon>Eurotiomycetidae</taxon>
        <taxon>Eurotiales</taxon>
        <taxon>Aspergillaceae</taxon>
        <taxon>Penicillium</taxon>
    </lineage>
</organism>
<feature type="compositionally biased region" description="Polar residues" evidence="1">
    <location>
        <begin position="335"/>
        <end position="355"/>
    </location>
</feature>
<dbReference type="PANTHER" id="PTHR28037">
    <property type="entry name" value="ALCOHOL O-ACETYLTRANSFERASE 1-RELATED"/>
    <property type="match status" value="1"/>
</dbReference>
<dbReference type="VEuPathDB" id="FungiDB:PEXP_090950"/>
<evidence type="ECO:0000313" key="2">
    <source>
        <dbReference type="EMBL" id="KGO60234.1"/>
    </source>
</evidence>
<dbReference type="InterPro" id="IPR052058">
    <property type="entry name" value="Alcohol_O-acetyltransferase"/>
</dbReference>
<dbReference type="Proteomes" id="UP000030143">
    <property type="component" value="Unassembled WGS sequence"/>
</dbReference>
<dbReference type="GO" id="GO:0008080">
    <property type="term" value="F:N-acetyltransferase activity"/>
    <property type="evidence" value="ECO:0007669"/>
    <property type="project" value="TreeGrafter"/>
</dbReference>